<dbReference type="AlphaFoldDB" id="A0A7S3PUE0"/>
<reference evidence="2" key="1">
    <citation type="submission" date="2021-01" db="EMBL/GenBank/DDBJ databases">
        <authorList>
            <person name="Corre E."/>
            <person name="Pelletier E."/>
            <person name="Niang G."/>
            <person name="Scheremetjew M."/>
            <person name="Finn R."/>
            <person name="Kale V."/>
            <person name="Holt S."/>
            <person name="Cochrane G."/>
            <person name="Meng A."/>
            <person name="Brown T."/>
            <person name="Cohen L."/>
        </authorList>
    </citation>
    <scope>NUCLEOTIDE SEQUENCE</scope>
    <source>
        <strain evidence="2">MM31A-1</strain>
    </source>
</reference>
<evidence type="ECO:0000313" key="2">
    <source>
        <dbReference type="EMBL" id="CAE0455693.1"/>
    </source>
</evidence>
<sequence>MLNNAIASKIDPLTGGEDPGIPPAMIRILSPSNLPPGYQLQIKDRNESVFTITVPGNMNESTGVKEGEVFLVPRPAGYVDHGDELNLNDHDSIPRGHWRDGMYNFCRYGPCHPSILLAIFFRPQLMAQIMERNRLTWCGDYDPFSYASNKRANMTEKNWRTDIATALNGTEEEIVHKPISTFTIVMLLSVGYLLFDWCLGIYMGNNTVREWDDDKNGWTYTPQYPDFVKVIQDVVGLFFFVYFVRALSKARRNVRNQFSIPEEQCHGCEDLCCSLFCACCTVSQIARHTNDYDKNPASCCSPTGLGPHVPMAAPMTV</sequence>
<feature type="transmembrane region" description="Helical" evidence="1">
    <location>
        <begin position="182"/>
        <end position="203"/>
    </location>
</feature>
<evidence type="ECO:0000256" key="1">
    <source>
        <dbReference type="SAM" id="Phobius"/>
    </source>
</evidence>
<feature type="transmembrane region" description="Helical" evidence="1">
    <location>
        <begin position="230"/>
        <end position="248"/>
    </location>
</feature>
<keyword evidence="1" id="KW-1133">Transmembrane helix</keyword>
<proteinExistence type="predicted"/>
<organism evidence="2">
    <name type="scientific">Chaetoceros debilis</name>
    <dbReference type="NCBI Taxonomy" id="122233"/>
    <lineage>
        <taxon>Eukaryota</taxon>
        <taxon>Sar</taxon>
        <taxon>Stramenopiles</taxon>
        <taxon>Ochrophyta</taxon>
        <taxon>Bacillariophyta</taxon>
        <taxon>Coscinodiscophyceae</taxon>
        <taxon>Chaetocerotophycidae</taxon>
        <taxon>Chaetocerotales</taxon>
        <taxon>Chaetocerotaceae</taxon>
        <taxon>Chaetoceros</taxon>
    </lineage>
</organism>
<name>A0A7S3PUE0_9STRA</name>
<dbReference type="EMBL" id="HBIO01000733">
    <property type="protein sequence ID" value="CAE0455693.1"/>
    <property type="molecule type" value="Transcribed_RNA"/>
</dbReference>
<accession>A0A7S3PUE0</accession>
<keyword evidence="1" id="KW-0812">Transmembrane</keyword>
<keyword evidence="1" id="KW-0472">Membrane</keyword>
<gene>
    <name evidence="2" type="ORF">CDEB00056_LOCUS534</name>
</gene>
<protein>
    <submittedName>
        <fullName evidence="2">Uncharacterized protein</fullName>
    </submittedName>
</protein>